<dbReference type="Gene3D" id="3.40.50.150">
    <property type="entry name" value="Vaccinia Virus protein VP39"/>
    <property type="match status" value="1"/>
</dbReference>
<evidence type="ECO:0000313" key="1">
    <source>
        <dbReference type="EMBL" id="KKN07147.1"/>
    </source>
</evidence>
<accession>A0A0F9N5M6</accession>
<dbReference type="EMBL" id="LAZR01004602">
    <property type="protein sequence ID" value="KKN07147.1"/>
    <property type="molecule type" value="Genomic_DNA"/>
</dbReference>
<comment type="caution">
    <text evidence="1">The sequence shown here is derived from an EMBL/GenBank/DDBJ whole genome shotgun (WGS) entry which is preliminary data.</text>
</comment>
<name>A0A0F9N5M6_9ZZZZ</name>
<dbReference type="Pfam" id="PF13578">
    <property type="entry name" value="Methyltransf_24"/>
    <property type="match status" value="1"/>
</dbReference>
<evidence type="ECO:0008006" key="2">
    <source>
        <dbReference type="Google" id="ProtNLM"/>
    </source>
</evidence>
<dbReference type="InterPro" id="IPR029063">
    <property type="entry name" value="SAM-dependent_MTases_sf"/>
</dbReference>
<reference evidence="1" key="1">
    <citation type="journal article" date="2015" name="Nature">
        <title>Complex archaea that bridge the gap between prokaryotes and eukaryotes.</title>
        <authorList>
            <person name="Spang A."/>
            <person name="Saw J.H."/>
            <person name="Jorgensen S.L."/>
            <person name="Zaremba-Niedzwiedzka K."/>
            <person name="Martijn J."/>
            <person name="Lind A.E."/>
            <person name="van Eijk R."/>
            <person name="Schleper C."/>
            <person name="Guy L."/>
            <person name="Ettema T.J."/>
        </authorList>
    </citation>
    <scope>NUCLEOTIDE SEQUENCE</scope>
</reference>
<proteinExistence type="predicted"/>
<sequence length="229" mass="25952">MGTTRGPIGPTHKIKPVPYKDHLVHKKGKQIPGLLFIPSLGEKFDDRDSIIATRYFGHAYTQCVTDVIVGEMNRLGDKLKCIVEIGVDNCNTDPPKGLVSYTNTMIKNKNSSTYYIGVDINPKGHVHNPSKNIHTIRTDSSDREKVYELLDKLSIEKIDLLHIDAFHSVNKAVQDWQYTERLSEHGVVIMHDITYHPGPWAVFEAIDTELYSKEKFCPDCYGAAVMRRL</sequence>
<dbReference type="AlphaFoldDB" id="A0A0F9N5M6"/>
<gene>
    <name evidence="1" type="ORF">LCGC14_1070070</name>
</gene>
<protein>
    <recommendedName>
        <fullName evidence="2">Methyltransferase domain-containing protein</fullName>
    </recommendedName>
</protein>
<organism evidence="1">
    <name type="scientific">marine sediment metagenome</name>
    <dbReference type="NCBI Taxonomy" id="412755"/>
    <lineage>
        <taxon>unclassified sequences</taxon>
        <taxon>metagenomes</taxon>
        <taxon>ecological metagenomes</taxon>
    </lineage>
</organism>
<dbReference type="SUPFAM" id="SSF53335">
    <property type="entry name" value="S-adenosyl-L-methionine-dependent methyltransferases"/>
    <property type="match status" value="1"/>
</dbReference>